<dbReference type="OrthoDB" id="1440784at2"/>
<evidence type="ECO:0000313" key="2">
    <source>
        <dbReference type="Proteomes" id="UP000192360"/>
    </source>
</evidence>
<organism evidence="1 2">
    <name type="scientific">Cellulophaga tyrosinoxydans</name>
    <dbReference type="NCBI Taxonomy" id="504486"/>
    <lineage>
        <taxon>Bacteria</taxon>
        <taxon>Pseudomonadati</taxon>
        <taxon>Bacteroidota</taxon>
        <taxon>Flavobacteriia</taxon>
        <taxon>Flavobacteriales</taxon>
        <taxon>Flavobacteriaceae</taxon>
        <taxon>Cellulophaga</taxon>
    </lineage>
</organism>
<dbReference type="RefSeq" id="WP_084059854.1">
    <property type="nucleotide sequence ID" value="NZ_FWXO01000001.1"/>
</dbReference>
<proteinExistence type="predicted"/>
<protein>
    <submittedName>
        <fullName evidence="1">Uncharacterized protein</fullName>
    </submittedName>
</protein>
<dbReference type="EMBL" id="FWXO01000001">
    <property type="protein sequence ID" value="SMC36065.1"/>
    <property type="molecule type" value="Genomic_DNA"/>
</dbReference>
<reference evidence="1 2" key="1">
    <citation type="submission" date="2017-04" db="EMBL/GenBank/DDBJ databases">
        <authorList>
            <person name="Afonso C.L."/>
            <person name="Miller P.J."/>
            <person name="Scott M.A."/>
            <person name="Spackman E."/>
            <person name="Goraichik I."/>
            <person name="Dimitrov K.M."/>
            <person name="Suarez D.L."/>
            <person name="Swayne D.E."/>
        </authorList>
    </citation>
    <scope>NUCLEOTIDE SEQUENCE [LARGE SCALE GENOMIC DNA]</scope>
    <source>
        <strain evidence="1 2">DSM 21164</strain>
    </source>
</reference>
<dbReference type="STRING" id="504486.SAMN05660703_0550"/>
<gene>
    <name evidence="1" type="ORF">SAMN05660703_0550</name>
</gene>
<dbReference type="AlphaFoldDB" id="A0A1W1YIQ9"/>
<name>A0A1W1YIQ9_9FLAO</name>
<evidence type="ECO:0000313" key="1">
    <source>
        <dbReference type="EMBL" id="SMC36065.1"/>
    </source>
</evidence>
<keyword evidence="2" id="KW-1185">Reference proteome</keyword>
<sequence>MENSSLKSRVISEFEALISRSCPNRNVPQKFKNLHVAILKKYYNASDVSIDYHRKRVEMEIILDDNHYNPKRINTYLPTLHTNLLFKNLKDFLKASIESDNKSIAFYASLLRSYANKDVTLMAV</sequence>
<dbReference type="Proteomes" id="UP000192360">
    <property type="component" value="Unassembled WGS sequence"/>
</dbReference>
<accession>A0A1W1YIQ9</accession>